<dbReference type="Gene3D" id="1.20.120.450">
    <property type="entry name" value="dinb family like domain"/>
    <property type="match status" value="1"/>
</dbReference>
<accession>A0ABW5KN58</accession>
<dbReference type="PANTHER" id="PTHR37302">
    <property type="entry name" value="SLR1116 PROTEIN"/>
    <property type="match status" value="1"/>
</dbReference>
<comment type="similarity">
    <text evidence="1">Belongs to the DinB family.</text>
</comment>
<dbReference type="PANTHER" id="PTHR37302:SF3">
    <property type="entry name" value="DAMAGE-INDUCIBLE PROTEIN DINB"/>
    <property type="match status" value="1"/>
</dbReference>
<evidence type="ECO:0000256" key="2">
    <source>
        <dbReference type="ARBA" id="ARBA00022723"/>
    </source>
</evidence>
<keyword evidence="2" id="KW-0479">Metal-binding</keyword>
<dbReference type="InterPro" id="IPR007837">
    <property type="entry name" value="DinB"/>
</dbReference>
<comment type="caution">
    <text evidence="3">The sequence shown here is derived from an EMBL/GenBank/DDBJ whole genome shotgun (WGS) entry which is preliminary data.</text>
</comment>
<protein>
    <submittedName>
        <fullName evidence="3">DinB family protein</fullName>
    </submittedName>
</protein>
<reference evidence="4" key="1">
    <citation type="journal article" date="2019" name="Int. J. Syst. Evol. Microbiol.">
        <title>The Global Catalogue of Microorganisms (GCM) 10K type strain sequencing project: providing services to taxonomists for standard genome sequencing and annotation.</title>
        <authorList>
            <consortium name="The Broad Institute Genomics Platform"/>
            <consortium name="The Broad Institute Genome Sequencing Center for Infectious Disease"/>
            <person name="Wu L."/>
            <person name="Ma J."/>
        </authorList>
    </citation>
    <scope>NUCLEOTIDE SEQUENCE [LARGE SCALE GENOMIC DNA]</scope>
    <source>
        <strain evidence="4">KCTC 42662</strain>
    </source>
</reference>
<evidence type="ECO:0000313" key="3">
    <source>
        <dbReference type="EMBL" id="MFD2549759.1"/>
    </source>
</evidence>
<keyword evidence="4" id="KW-1185">Reference proteome</keyword>
<proteinExistence type="inferred from homology"/>
<sequence length="160" mass="18660">MESLIAYFTYQYTLVQESRKTLFDYCKTISREDFIEQNSSFGRGGSIRNLLVHIGNTYEHWIIKHMLGKDINFTAYSTIHQLDGVLELFASIDHEMAQFLSRYQSSMYEAHLLDINGITKRVSPFEAFTHVITHEFHHKGQILSLSRHLGYLPVDTDIIR</sequence>
<organism evidence="3 4">
    <name type="scientific">Sphingobacterium suaedae</name>
    <dbReference type="NCBI Taxonomy" id="1686402"/>
    <lineage>
        <taxon>Bacteria</taxon>
        <taxon>Pseudomonadati</taxon>
        <taxon>Bacteroidota</taxon>
        <taxon>Sphingobacteriia</taxon>
        <taxon>Sphingobacteriales</taxon>
        <taxon>Sphingobacteriaceae</taxon>
        <taxon>Sphingobacterium</taxon>
    </lineage>
</organism>
<dbReference type="RefSeq" id="WP_380906076.1">
    <property type="nucleotide sequence ID" value="NZ_JBHUEG010000019.1"/>
</dbReference>
<dbReference type="SUPFAM" id="SSF109854">
    <property type="entry name" value="DinB/YfiT-like putative metalloenzymes"/>
    <property type="match status" value="1"/>
</dbReference>
<evidence type="ECO:0000256" key="1">
    <source>
        <dbReference type="ARBA" id="ARBA00008635"/>
    </source>
</evidence>
<dbReference type="Pfam" id="PF05163">
    <property type="entry name" value="DinB"/>
    <property type="match status" value="1"/>
</dbReference>
<name>A0ABW5KN58_9SPHI</name>
<dbReference type="EMBL" id="JBHULR010000020">
    <property type="protein sequence ID" value="MFD2549759.1"/>
    <property type="molecule type" value="Genomic_DNA"/>
</dbReference>
<evidence type="ECO:0000313" key="4">
    <source>
        <dbReference type="Proteomes" id="UP001597545"/>
    </source>
</evidence>
<gene>
    <name evidence="3" type="ORF">ACFSR5_19095</name>
</gene>
<dbReference type="Proteomes" id="UP001597545">
    <property type="component" value="Unassembled WGS sequence"/>
</dbReference>
<dbReference type="InterPro" id="IPR034660">
    <property type="entry name" value="DinB/YfiT-like"/>
</dbReference>